<reference evidence="1 2" key="1">
    <citation type="journal article" date="2023" name="Nucleic Acids Res.">
        <title>The hologenome of Daphnia magna reveals possible DNA methylation and microbiome-mediated evolution of the host genome.</title>
        <authorList>
            <person name="Chaturvedi A."/>
            <person name="Li X."/>
            <person name="Dhandapani V."/>
            <person name="Marshall H."/>
            <person name="Kissane S."/>
            <person name="Cuenca-Cambronero M."/>
            <person name="Asole G."/>
            <person name="Calvet F."/>
            <person name="Ruiz-Romero M."/>
            <person name="Marangio P."/>
            <person name="Guigo R."/>
            <person name="Rago D."/>
            <person name="Mirbahai L."/>
            <person name="Eastwood N."/>
            <person name="Colbourne J.K."/>
            <person name="Zhou J."/>
            <person name="Mallon E."/>
            <person name="Orsini L."/>
        </authorList>
    </citation>
    <scope>NUCLEOTIDE SEQUENCE [LARGE SCALE GENOMIC DNA]</scope>
    <source>
        <strain evidence="1">LRV0_1</strain>
    </source>
</reference>
<accession>A0ABQ9Z0Z9</accession>
<proteinExistence type="predicted"/>
<evidence type="ECO:0000313" key="2">
    <source>
        <dbReference type="Proteomes" id="UP001234178"/>
    </source>
</evidence>
<name>A0ABQ9Z0Z9_9CRUS</name>
<protein>
    <submittedName>
        <fullName evidence="1">Uncharacterized protein</fullName>
    </submittedName>
</protein>
<keyword evidence="2" id="KW-1185">Reference proteome</keyword>
<gene>
    <name evidence="1" type="ORF">OUZ56_011703</name>
</gene>
<evidence type="ECO:0000313" key="1">
    <source>
        <dbReference type="EMBL" id="KAK4006548.1"/>
    </source>
</evidence>
<dbReference type="EMBL" id="JAOYFB010000002">
    <property type="protein sequence ID" value="KAK4006548.1"/>
    <property type="molecule type" value="Genomic_DNA"/>
</dbReference>
<comment type="caution">
    <text evidence="1">The sequence shown here is derived from an EMBL/GenBank/DDBJ whole genome shotgun (WGS) entry which is preliminary data.</text>
</comment>
<sequence length="158" mass="17360">MYDADVSGDIDDVYLLSGDDLWEENSFSSGTSNLPLDPVLLLEDRPSQCCMSPASDVQERGIDKAVLNDSIERLRRRKSLLPGLRRRGPGSSAVCRTHLSVTLTKGAGVRMGDRFTVRTVSSYTSLFPAANPTRASRPDIVALTVTNRALTCHHLQRK</sequence>
<organism evidence="1 2">
    <name type="scientific">Daphnia magna</name>
    <dbReference type="NCBI Taxonomy" id="35525"/>
    <lineage>
        <taxon>Eukaryota</taxon>
        <taxon>Metazoa</taxon>
        <taxon>Ecdysozoa</taxon>
        <taxon>Arthropoda</taxon>
        <taxon>Crustacea</taxon>
        <taxon>Branchiopoda</taxon>
        <taxon>Diplostraca</taxon>
        <taxon>Cladocera</taxon>
        <taxon>Anomopoda</taxon>
        <taxon>Daphniidae</taxon>
        <taxon>Daphnia</taxon>
    </lineage>
</organism>
<dbReference type="Proteomes" id="UP001234178">
    <property type="component" value="Unassembled WGS sequence"/>
</dbReference>